<reference evidence="9 10" key="1">
    <citation type="submission" date="2022-05" db="EMBL/GenBank/DDBJ databases">
        <title>Chromosome-level reference genomes for two strains of Caenorhabditis briggsae: an improved platform for comparative genomics.</title>
        <authorList>
            <person name="Stevens L."/>
            <person name="Andersen E.C."/>
        </authorList>
    </citation>
    <scope>NUCLEOTIDE SEQUENCE [LARGE SCALE GENOMIC DNA]</scope>
    <source>
        <strain evidence="9">QX1410_ONT</strain>
        <tissue evidence="9">Whole-organism</tissue>
    </source>
</reference>
<dbReference type="PANTHER" id="PTHR31584:SF1">
    <property type="entry name" value="TUMOR PROTEIN P53-INDUCIBLE PROTEIN 11"/>
    <property type="match status" value="1"/>
</dbReference>
<accession>A0AAE8ZM28</accession>
<feature type="transmembrane region" description="Helical" evidence="8">
    <location>
        <begin position="219"/>
        <end position="238"/>
    </location>
</feature>
<evidence type="ECO:0000256" key="8">
    <source>
        <dbReference type="SAM" id="Phobius"/>
    </source>
</evidence>
<keyword evidence="4 8" id="KW-0812">Transmembrane</keyword>
<dbReference type="PANTHER" id="PTHR31584">
    <property type="entry name" value="TUMOR PROTEIN P53-INDUCIBLE PROTEIN 11"/>
    <property type="match status" value="1"/>
</dbReference>
<dbReference type="EMBL" id="CP090896">
    <property type="protein sequence ID" value="ULT79431.1"/>
    <property type="molecule type" value="Genomic_DNA"/>
</dbReference>
<dbReference type="Proteomes" id="UP000827892">
    <property type="component" value="Chromosome X"/>
</dbReference>
<keyword evidence="6 8" id="KW-0472">Membrane</keyword>
<keyword evidence="5 8" id="KW-1133">Transmembrane helix</keyword>
<feature type="transmembrane region" description="Helical" evidence="8">
    <location>
        <begin position="123"/>
        <end position="144"/>
    </location>
</feature>
<evidence type="ECO:0000256" key="4">
    <source>
        <dbReference type="ARBA" id="ARBA00022692"/>
    </source>
</evidence>
<dbReference type="AlphaFoldDB" id="A0AAE8ZM28"/>
<evidence type="ECO:0000256" key="5">
    <source>
        <dbReference type="ARBA" id="ARBA00022989"/>
    </source>
</evidence>
<protein>
    <recommendedName>
        <fullName evidence="2">Tumor protein p53-inducible protein 11</fullName>
    </recommendedName>
    <alternativeName>
        <fullName evidence="7">p53-induced gene 11 protein</fullName>
    </alternativeName>
</protein>
<evidence type="ECO:0000256" key="3">
    <source>
        <dbReference type="ARBA" id="ARBA00022553"/>
    </source>
</evidence>
<name>A0AAE8ZM28_CAEBR</name>
<gene>
    <name evidence="9" type="ORF">L3Y34_010212</name>
</gene>
<feature type="transmembrane region" description="Helical" evidence="8">
    <location>
        <begin position="164"/>
        <end position="183"/>
    </location>
</feature>
<evidence type="ECO:0000256" key="1">
    <source>
        <dbReference type="ARBA" id="ARBA00004141"/>
    </source>
</evidence>
<evidence type="ECO:0000256" key="6">
    <source>
        <dbReference type="ARBA" id="ARBA00023136"/>
    </source>
</evidence>
<organism evidence="9 10">
    <name type="scientific">Caenorhabditis briggsae</name>
    <dbReference type="NCBI Taxonomy" id="6238"/>
    <lineage>
        <taxon>Eukaryota</taxon>
        <taxon>Metazoa</taxon>
        <taxon>Ecdysozoa</taxon>
        <taxon>Nematoda</taxon>
        <taxon>Chromadorea</taxon>
        <taxon>Rhabditida</taxon>
        <taxon>Rhabditina</taxon>
        <taxon>Rhabditomorpha</taxon>
        <taxon>Rhabditoidea</taxon>
        <taxon>Rhabditidae</taxon>
        <taxon>Peloderinae</taxon>
        <taxon>Caenorhabditis</taxon>
    </lineage>
</organism>
<evidence type="ECO:0000256" key="7">
    <source>
        <dbReference type="ARBA" id="ARBA00032100"/>
    </source>
</evidence>
<keyword evidence="3" id="KW-0597">Phosphoprotein</keyword>
<feature type="transmembrane region" description="Helical" evidence="8">
    <location>
        <begin position="192"/>
        <end position="213"/>
    </location>
</feature>
<evidence type="ECO:0000313" key="9">
    <source>
        <dbReference type="EMBL" id="ULT79431.1"/>
    </source>
</evidence>
<sequence length="288" mass="32516">MTDTIISPCTVTTSITPLRHIHRLTEDRLPMNEINLVAEKFYDVLDEQLLDSEKFLAKMGAPTEDTIVSRKQSASDLQSRLKTRKLLGVGELAGDNGDVYKSKISQLLGINESLYVRLPRGMFVWNTLNSVYFLLIGAICLFLPRFGLYLDHGIESIPIEAYVIVRYYGVTLLSFGLLFKFILQQRENRADIALLLLVTAVFHIVVLIVSTASNGTVTWWSATIRLSLILGNLFYHAFVDGQGGLHRQLIRVIEDSSYFCLSPILEKKTTIGVVEDLLEDFEKVKKNE</sequence>
<evidence type="ECO:0000313" key="10">
    <source>
        <dbReference type="Proteomes" id="UP000827892"/>
    </source>
</evidence>
<comment type="subcellular location">
    <subcellularLocation>
        <location evidence="1">Membrane</location>
        <topology evidence="1">Multi-pass membrane protein</topology>
    </subcellularLocation>
</comment>
<evidence type="ECO:0000256" key="2">
    <source>
        <dbReference type="ARBA" id="ARBA00019449"/>
    </source>
</evidence>
<proteinExistence type="predicted"/>
<dbReference type="InterPro" id="IPR028266">
    <property type="entry name" value="TP53I11"/>
</dbReference>
<dbReference type="Pfam" id="PF14936">
    <property type="entry name" value="p53-inducible11"/>
    <property type="match status" value="1"/>
</dbReference>
<dbReference type="GO" id="GO:0016020">
    <property type="term" value="C:membrane"/>
    <property type="evidence" value="ECO:0007669"/>
    <property type="project" value="UniProtKB-SubCell"/>
</dbReference>